<protein>
    <submittedName>
        <fullName evidence="1">Uncharacterized protein</fullName>
    </submittedName>
</protein>
<reference evidence="2" key="1">
    <citation type="submission" date="2014-09" db="EMBL/GenBank/DDBJ databases">
        <authorList>
            <person name="Mudge J."/>
            <person name="Ramaraj T."/>
            <person name="Lindquist I.E."/>
            <person name="Bharti A.K."/>
            <person name="Sundararajan A."/>
            <person name="Cameron C.T."/>
            <person name="Woodward J.E."/>
            <person name="May G.D."/>
            <person name="Brubaker C."/>
            <person name="Broadhvest J."/>
            <person name="Wilkins T.A."/>
        </authorList>
    </citation>
    <scope>NUCLEOTIDE SEQUENCE</scope>
    <source>
        <strain evidence="2">cv. AKA8401</strain>
    </source>
</reference>
<organism evidence="1 2">
    <name type="scientific">Gossypium arboreum</name>
    <name type="common">Tree cotton</name>
    <name type="synonym">Gossypium nanking</name>
    <dbReference type="NCBI Taxonomy" id="29729"/>
    <lineage>
        <taxon>Eukaryota</taxon>
        <taxon>Viridiplantae</taxon>
        <taxon>Streptophyta</taxon>
        <taxon>Embryophyta</taxon>
        <taxon>Tracheophyta</taxon>
        <taxon>Spermatophyta</taxon>
        <taxon>Magnoliopsida</taxon>
        <taxon>eudicotyledons</taxon>
        <taxon>Gunneridae</taxon>
        <taxon>Pentapetalae</taxon>
        <taxon>rosids</taxon>
        <taxon>malvids</taxon>
        <taxon>Malvales</taxon>
        <taxon>Malvaceae</taxon>
        <taxon>Malvoideae</taxon>
        <taxon>Gossypium</taxon>
    </lineage>
</organism>
<evidence type="ECO:0000313" key="2">
    <source>
        <dbReference type="Proteomes" id="UP000032142"/>
    </source>
</evidence>
<dbReference type="AlphaFoldDB" id="A0A0B0PUA1"/>
<dbReference type="EMBL" id="KN454029">
    <property type="protein sequence ID" value="KHG30058.1"/>
    <property type="molecule type" value="Genomic_DNA"/>
</dbReference>
<dbReference type="Proteomes" id="UP000032142">
    <property type="component" value="Unassembled WGS sequence"/>
</dbReference>
<accession>A0A0B0PUA1</accession>
<keyword evidence="2" id="KW-1185">Reference proteome</keyword>
<name>A0A0B0PUA1_GOSAR</name>
<sequence>MSSSCICCGLTIARMSLSIYQLRLVSSLVSDKLELHITLSNF</sequence>
<proteinExistence type="predicted"/>
<gene>
    <name evidence="1" type="ORF">F383_11157</name>
</gene>
<evidence type="ECO:0000313" key="1">
    <source>
        <dbReference type="EMBL" id="KHG30058.1"/>
    </source>
</evidence>